<reference evidence="1 2" key="1">
    <citation type="submission" date="2018-06" db="EMBL/GenBank/DDBJ databases">
        <authorList>
            <consortium name="Pathogen Informatics"/>
            <person name="Doyle S."/>
        </authorList>
    </citation>
    <scope>NUCLEOTIDE SEQUENCE [LARGE SCALE GENOMIC DNA]</scope>
    <source>
        <strain evidence="1 2">NCTC12858</strain>
    </source>
</reference>
<dbReference type="Proteomes" id="UP000249300">
    <property type="component" value="Chromosome 1"/>
</dbReference>
<evidence type="ECO:0000313" key="1">
    <source>
        <dbReference type="EMBL" id="SQH72360.1"/>
    </source>
</evidence>
<proteinExistence type="predicted"/>
<dbReference type="AlphaFoldDB" id="A0A0A2FN15"/>
<accession>A0A0A2FN15</accession>
<dbReference type="KEGG" id="pcre:NCTC12858_00174"/>
<organism evidence="1 2">
    <name type="scientific">Porphyromonas crevioricanis</name>
    <dbReference type="NCBI Taxonomy" id="393921"/>
    <lineage>
        <taxon>Bacteria</taxon>
        <taxon>Pseudomonadati</taxon>
        <taxon>Bacteroidota</taxon>
        <taxon>Bacteroidia</taxon>
        <taxon>Bacteroidales</taxon>
        <taxon>Porphyromonadaceae</taxon>
        <taxon>Porphyromonas</taxon>
    </lineage>
</organism>
<dbReference type="EMBL" id="LS483447">
    <property type="protein sequence ID" value="SQH72360.1"/>
    <property type="molecule type" value="Genomic_DNA"/>
</dbReference>
<name>A0A0A2FN15_9PORP</name>
<gene>
    <name evidence="1" type="ORF">NCTC12858_00174</name>
</gene>
<protein>
    <submittedName>
        <fullName evidence="1">Uncharacterized protein</fullName>
    </submittedName>
</protein>
<sequence>MFLSSFSYCEGNKSFHIKQPLETFFDAKKKKSLFHFAVSNLTPTLAAVTDGSCTYFAEQAVKLLTSKVGFFIAHLKDIGGCLLRKIIKALGVEIPSVTSAKW</sequence>
<keyword evidence="2" id="KW-1185">Reference proteome</keyword>
<evidence type="ECO:0000313" key="2">
    <source>
        <dbReference type="Proteomes" id="UP000249300"/>
    </source>
</evidence>
<dbReference type="STRING" id="393921.HQ45_06830"/>